<keyword evidence="9" id="KW-1185">Reference proteome</keyword>
<dbReference type="PANTHER" id="PTHR10869:SF246">
    <property type="entry name" value="TRANSMEMBRANE PROLYL 4-HYDROXYLASE"/>
    <property type="match status" value="1"/>
</dbReference>
<sequence>MSTNPRFDAAWKTWLDDNIRRGCTHQSLIDAMIANAFHPNTARSILARHIAGDDIGQDEEAAGDYLYGKPMLPPGRVLAASDRAAQKLFSCEEPVVALLCDVLSDEECDRLIEVGRECVQRSSVVDPDSGSEVLIEARKSEGAFVNGSTDALVATIDRRLAELVQQPVENGEDLHILRYGVGGEYRPHFDYFPEEQAGSKHHMQRGGQRVATLILYLNEVEQGGDTTFPDIGLTIHPRRGAALYFEYVNELGQTDPRTLHAGTPVERGEKWIATKWIRRGRFRAQA</sequence>
<feature type="domain" description="Fe2OG dioxygenase" evidence="7">
    <location>
        <begin position="170"/>
        <end position="279"/>
    </location>
</feature>
<dbReference type="InterPro" id="IPR005123">
    <property type="entry name" value="Oxoglu/Fe-dep_dioxygenase_dom"/>
</dbReference>
<dbReference type="Gene3D" id="2.60.120.620">
    <property type="entry name" value="q2cbj1_9rhob like domain"/>
    <property type="match status" value="1"/>
</dbReference>
<evidence type="ECO:0000256" key="3">
    <source>
        <dbReference type="ARBA" id="ARBA00022896"/>
    </source>
</evidence>
<reference evidence="8" key="1">
    <citation type="submission" date="2016-01" db="EMBL/GenBank/DDBJ databases">
        <authorList>
            <person name="Peeters C."/>
        </authorList>
    </citation>
    <scope>NUCLEOTIDE SEQUENCE [LARGE SCALE GENOMIC DNA]</scope>
    <source>
        <strain evidence="8">LMG 29318</strain>
    </source>
</reference>
<dbReference type="Pfam" id="PF13640">
    <property type="entry name" value="2OG-FeII_Oxy_3"/>
    <property type="match status" value="1"/>
</dbReference>
<evidence type="ECO:0000256" key="5">
    <source>
        <dbReference type="ARBA" id="ARBA00023002"/>
    </source>
</evidence>
<dbReference type="PANTHER" id="PTHR10869">
    <property type="entry name" value="PROLYL 4-HYDROXYLASE ALPHA SUBUNIT"/>
    <property type="match status" value="1"/>
</dbReference>
<dbReference type="GO" id="GO:0005506">
    <property type="term" value="F:iron ion binding"/>
    <property type="evidence" value="ECO:0007669"/>
    <property type="project" value="InterPro"/>
</dbReference>
<dbReference type="OrthoDB" id="269774at2"/>
<keyword evidence="4" id="KW-0223">Dioxygenase</keyword>
<dbReference type="EMBL" id="FCOF02000020">
    <property type="protein sequence ID" value="SAK75269.1"/>
    <property type="molecule type" value="Genomic_DNA"/>
</dbReference>
<dbReference type="Proteomes" id="UP000054870">
    <property type="component" value="Unassembled WGS sequence"/>
</dbReference>
<evidence type="ECO:0000256" key="6">
    <source>
        <dbReference type="ARBA" id="ARBA00023004"/>
    </source>
</evidence>
<accession>A0A158BYT7</accession>
<evidence type="ECO:0000256" key="1">
    <source>
        <dbReference type="ARBA" id="ARBA00001961"/>
    </source>
</evidence>
<dbReference type="SMART" id="SM00702">
    <property type="entry name" value="P4Hc"/>
    <property type="match status" value="1"/>
</dbReference>
<evidence type="ECO:0000256" key="4">
    <source>
        <dbReference type="ARBA" id="ARBA00022964"/>
    </source>
</evidence>
<comment type="caution">
    <text evidence="8">The sequence shown here is derived from an EMBL/GenBank/DDBJ whole genome shotgun (WGS) entry which is preliminary data.</text>
</comment>
<dbReference type="InterPro" id="IPR044862">
    <property type="entry name" value="Pro_4_hyd_alph_FE2OG_OXY"/>
</dbReference>
<organism evidence="8 9">
    <name type="scientific">Caballeronia catudaia</name>
    <dbReference type="NCBI Taxonomy" id="1777136"/>
    <lineage>
        <taxon>Bacteria</taxon>
        <taxon>Pseudomonadati</taxon>
        <taxon>Pseudomonadota</taxon>
        <taxon>Betaproteobacteria</taxon>
        <taxon>Burkholderiales</taxon>
        <taxon>Burkholderiaceae</taxon>
        <taxon>Caballeronia</taxon>
    </lineage>
</organism>
<protein>
    <submittedName>
        <fullName evidence="8">2OG-Fe(II) oxygenase superfamily protein</fullName>
    </submittedName>
</protein>
<proteinExistence type="predicted"/>
<dbReference type="GO" id="GO:0004656">
    <property type="term" value="F:procollagen-proline 4-dioxygenase activity"/>
    <property type="evidence" value="ECO:0007669"/>
    <property type="project" value="TreeGrafter"/>
</dbReference>
<dbReference type="PROSITE" id="PS51471">
    <property type="entry name" value="FE2OG_OXY"/>
    <property type="match status" value="1"/>
</dbReference>
<dbReference type="InterPro" id="IPR006620">
    <property type="entry name" value="Pro_4_hyd_alph"/>
</dbReference>
<keyword evidence="2" id="KW-0479">Metal-binding</keyword>
<dbReference type="AlphaFoldDB" id="A0A158BYT7"/>
<dbReference type="GO" id="GO:0031418">
    <property type="term" value="F:L-ascorbic acid binding"/>
    <property type="evidence" value="ECO:0007669"/>
    <property type="project" value="UniProtKB-KW"/>
</dbReference>
<keyword evidence="6" id="KW-0408">Iron</keyword>
<keyword evidence="3" id="KW-0847">Vitamin C</keyword>
<evidence type="ECO:0000313" key="9">
    <source>
        <dbReference type="Proteomes" id="UP000054870"/>
    </source>
</evidence>
<evidence type="ECO:0000259" key="7">
    <source>
        <dbReference type="PROSITE" id="PS51471"/>
    </source>
</evidence>
<evidence type="ECO:0000256" key="2">
    <source>
        <dbReference type="ARBA" id="ARBA00022723"/>
    </source>
</evidence>
<dbReference type="RefSeq" id="WP_061126029.1">
    <property type="nucleotide sequence ID" value="NZ_FCOF02000020.1"/>
</dbReference>
<keyword evidence="5" id="KW-0560">Oxidoreductase</keyword>
<gene>
    <name evidence="8" type="ORF">AWB75_04230</name>
</gene>
<name>A0A158BYT7_9BURK</name>
<evidence type="ECO:0000313" key="8">
    <source>
        <dbReference type="EMBL" id="SAK75269.1"/>
    </source>
</evidence>
<dbReference type="InterPro" id="IPR045054">
    <property type="entry name" value="P4HA-like"/>
</dbReference>
<comment type="cofactor">
    <cofactor evidence="1">
        <name>L-ascorbate</name>
        <dbReference type="ChEBI" id="CHEBI:38290"/>
    </cofactor>
</comment>